<comment type="subcellular location">
    <subcellularLocation>
        <location evidence="2">Cell membrane</location>
        <topology evidence="2">Multi-pass membrane protein</topology>
    </subcellularLocation>
</comment>
<accession>A0ABP9S4R5</accession>
<organism evidence="20 21">
    <name type="scientific">Ferrimonas gelatinilytica</name>
    <dbReference type="NCBI Taxonomy" id="1255257"/>
    <lineage>
        <taxon>Bacteria</taxon>
        <taxon>Pseudomonadati</taxon>
        <taxon>Pseudomonadota</taxon>
        <taxon>Gammaproteobacteria</taxon>
        <taxon>Alteromonadales</taxon>
        <taxon>Ferrimonadaceae</taxon>
        <taxon>Ferrimonas</taxon>
    </lineage>
</organism>
<evidence type="ECO:0000256" key="8">
    <source>
        <dbReference type="ARBA" id="ARBA00022475"/>
    </source>
</evidence>
<evidence type="ECO:0000256" key="5">
    <source>
        <dbReference type="ARBA" id="ARBA00010185"/>
    </source>
</evidence>
<dbReference type="GO" id="GO:0016779">
    <property type="term" value="F:nucleotidyltransferase activity"/>
    <property type="evidence" value="ECO:0007669"/>
    <property type="project" value="UniProtKB-KW"/>
</dbReference>
<keyword evidence="10 18" id="KW-0808">Transferase</keyword>
<reference evidence="21" key="1">
    <citation type="journal article" date="2019" name="Int. J. Syst. Evol. Microbiol.">
        <title>The Global Catalogue of Microorganisms (GCM) 10K type strain sequencing project: providing services to taxonomists for standard genome sequencing and annotation.</title>
        <authorList>
            <consortium name="The Broad Institute Genomics Platform"/>
            <consortium name="The Broad Institute Genome Sequencing Center for Infectious Disease"/>
            <person name="Wu L."/>
            <person name="Ma J."/>
        </authorList>
    </citation>
    <scope>NUCLEOTIDE SEQUENCE [LARGE SCALE GENOMIC DNA]</scope>
    <source>
        <strain evidence="21">JCM 18720</strain>
    </source>
</reference>
<evidence type="ECO:0000256" key="7">
    <source>
        <dbReference type="ARBA" id="ARBA00019373"/>
    </source>
</evidence>
<keyword evidence="21" id="KW-1185">Reference proteome</keyword>
<evidence type="ECO:0000256" key="14">
    <source>
        <dbReference type="ARBA" id="ARBA00023098"/>
    </source>
</evidence>
<comment type="pathway">
    <text evidence="3 18">Phospholipid metabolism; CDP-diacylglycerol biosynthesis; CDP-diacylglycerol from sn-glycerol 3-phosphate: step 3/3.</text>
</comment>
<evidence type="ECO:0000256" key="13">
    <source>
        <dbReference type="ARBA" id="ARBA00022989"/>
    </source>
</evidence>
<dbReference type="PANTHER" id="PTHR46382:SF1">
    <property type="entry name" value="PHOSPHATIDATE CYTIDYLYLTRANSFERASE"/>
    <property type="match status" value="1"/>
</dbReference>
<protein>
    <recommendedName>
        <fullName evidence="7 18">Phosphatidate cytidylyltransferase</fullName>
        <ecNumber evidence="6 18">2.7.7.41</ecNumber>
    </recommendedName>
</protein>
<evidence type="ECO:0000256" key="19">
    <source>
        <dbReference type="SAM" id="Phobius"/>
    </source>
</evidence>
<evidence type="ECO:0000256" key="15">
    <source>
        <dbReference type="ARBA" id="ARBA00023136"/>
    </source>
</evidence>
<evidence type="ECO:0000256" key="17">
    <source>
        <dbReference type="ARBA" id="ARBA00023264"/>
    </source>
</evidence>
<keyword evidence="16" id="KW-0594">Phospholipid biosynthesis</keyword>
<evidence type="ECO:0000256" key="12">
    <source>
        <dbReference type="ARBA" id="ARBA00022695"/>
    </source>
</evidence>
<feature type="transmembrane region" description="Helical" evidence="19">
    <location>
        <begin position="154"/>
        <end position="175"/>
    </location>
</feature>
<evidence type="ECO:0000256" key="9">
    <source>
        <dbReference type="ARBA" id="ARBA00022516"/>
    </source>
</evidence>
<keyword evidence="9" id="KW-0444">Lipid biosynthesis</keyword>
<feature type="transmembrane region" description="Helical" evidence="19">
    <location>
        <begin position="121"/>
        <end position="142"/>
    </location>
</feature>
<feature type="transmembrane region" description="Helical" evidence="19">
    <location>
        <begin position="263"/>
        <end position="284"/>
    </location>
</feature>
<keyword evidence="11 18" id="KW-0812">Transmembrane</keyword>
<evidence type="ECO:0000256" key="18">
    <source>
        <dbReference type="RuleBase" id="RU003938"/>
    </source>
</evidence>
<comment type="similarity">
    <text evidence="5 18">Belongs to the CDS family.</text>
</comment>
<feature type="transmembrane region" description="Helical" evidence="19">
    <location>
        <begin position="196"/>
        <end position="215"/>
    </location>
</feature>
<evidence type="ECO:0000256" key="3">
    <source>
        <dbReference type="ARBA" id="ARBA00005119"/>
    </source>
</evidence>
<keyword evidence="14" id="KW-0443">Lipid metabolism</keyword>
<proteinExistence type="inferred from homology"/>
<feature type="transmembrane region" description="Helical" evidence="19">
    <location>
        <begin position="87"/>
        <end position="109"/>
    </location>
</feature>
<dbReference type="EC" id="2.7.7.41" evidence="6 18"/>
<dbReference type="PROSITE" id="PS01315">
    <property type="entry name" value="CDS"/>
    <property type="match status" value="1"/>
</dbReference>
<evidence type="ECO:0000256" key="10">
    <source>
        <dbReference type="ARBA" id="ARBA00022679"/>
    </source>
</evidence>
<comment type="pathway">
    <text evidence="4">Lipid metabolism.</text>
</comment>
<evidence type="ECO:0000256" key="6">
    <source>
        <dbReference type="ARBA" id="ARBA00012487"/>
    </source>
</evidence>
<name>A0ABP9S4R5_9GAMM</name>
<gene>
    <name evidence="20" type="ORF">GCM10025772_15300</name>
</gene>
<sequence length="286" mass="30107">MLKQRILTALLLLPLALAGIFMLPLWAFAIAVAAVIVLAGREWGALVLPGSAGAKLAYGAAVAVLLTAILLLVPSDYVWVGEQLHPLLYGLLVAGVIWWLLALMLVLTFPESSRAWYDNPVAKSIFGQLTLLPCFAALIALKGMPASLTGNVDGAWLVMAVLLLVWGADTGAYFVGKSIGKNKLIPKVSPGKTREGLVGGMAVCAVLSVIGWQLIDALTLVEALILGMVTAFASALGDLAESMFKRAANIKDSGRLLPGHGGVLDRIDSVTSAMPVFAFLYLIFGL</sequence>
<keyword evidence="13 19" id="KW-1133">Transmembrane helix</keyword>
<keyword evidence="8" id="KW-1003">Cell membrane</keyword>
<dbReference type="InterPro" id="IPR000374">
    <property type="entry name" value="PC_trans"/>
</dbReference>
<evidence type="ECO:0000256" key="2">
    <source>
        <dbReference type="ARBA" id="ARBA00004651"/>
    </source>
</evidence>
<dbReference type="EMBL" id="BAABLF010000008">
    <property type="protein sequence ID" value="GAA5190500.1"/>
    <property type="molecule type" value="Genomic_DNA"/>
</dbReference>
<evidence type="ECO:0000313" key="21">
    <source>
        <dbReference type="Proteomes" id="UP001501600"/>
    </source>
</evidence>
<evidence type="ECO:0000313" key="20">
    <source>
        <dbReference type="EMBL" id="GAA5190500.1"/>
    </source>
</evidence>
<evidence type="ECO:0000256" key="1">
    <source>
        <dbReference type="ARBA" id="ARBA00001698"/>
    </source>
</evidence>
<evidence type="ECO:0000256" key="4">
    <source>
        <dbReference type="ARBA" id="ARBA00005189"/>
    </source>
</evidence>
<feature type="transmembrane region" description="Helical" evidence="19">
    <location>
        <begin position="56"/>
        <end position="75"/>
    </location>
</feature>
<evidence type="ECO:0000256" key="16">
    <source>
        <dbReference type="ARBA" id="ARBA00023209"/>
    </source>
</evidence>
<dbReference type="PANTHER" id="PTHR46382">
    <property type="entry name" value="PHOSPHATIDATE CYTIDYLYLTRANSFERASE"/>
    <property type="match status" value="1"/>
</dbReference>
<evidence type="ECO:0000256" key="11">
    <source>
        <dbReference type="ARBA" id="ARBA00022692"/>
    </source>
</evidence>
<comment type="catalytic activity">
    <reaction evidence="1 18">
        <text>a 1,2-diacyl-sn-glycero-3-phosphate + CTP + H(+) = a CDP-1,2-diacyl-sn-glycerol + diphosphate</text>
        <dbReference type="Rhea" id="RHEA:16229"/>
        <dbReference type="ChEBI" id="CHEBI:15378"/>
        <dbReference type="ChEBI" id="CHEBI:33019"/>
        <dbReference type="ChEBI" id="CHEBI:37563"/>
        <dbReference type="ChEBI" id="CHEBI:58332"/>
        <dbReference type="ChEBI" id="CHEBI:58608"/>
        <dbReference type="EC" id="2.7.7.41"/>
    </reaction>
</comment>
<keyword evidence="17" id="KW-1208">Phospholipid metabolism</keyword>
<dbReference type="RefSeq" id="WP_345316461.1">
    <property type="nucleotide sequence ID" value="NZ_BAABLF010000008.1"/>
</dbReference>
<comment type="caution">
    <text evidence="20">The sequence shown here is derived from an EMBL/GenBank/DDBJ whole genome shotgun (WGS) entry which is preliminary data.</text>
</comment>
<keyword evidence="12 18" id="KW-0548">Nucleotidyltransferase</keyword>
<dbReference type="Pfam" id="PF01148">
    <property type="entry name" value="CTP_transf_1"/>
    <property type="match status" value="1"/>
</dbReference>
<dbReference type="Proteomes" id="UP001501600">
    <property type="component" value="Unassembled WGS sequence"/>
</dbReference>
<keyword evidence="15 19" id="KW-0472">Membrane</keyword>
<feature type="transmembrane region" description="Helical" evidence="19">
    <location>
        <begin position="221"/>
        <end position="242"/>
    </location>
</feature>